<dbReference type="EMBL" id="BRZA01000002">
    <property type="protein sequence ID" value="GLC88484.1"/>
    <property type="molecule type" value="Genomic_DNA"/>
</dbReference>
<proteinExistence type="predicted"/>
<sequence length="91" mass="9814">MKKTYRITDSAGVHAKLAVLLVVAATPFECEASLIYHGKSVNLKSIKGVLGQNIIHGDTIEIAAVGPEVERFFQTITELMASKKIGIECEA</sequence>
<dbReference type="PRINTS" id="PR00107">
    <property type="entry name" value="PHOSPHOCPHPR"/>
</dbReference>
<dbReference type="PANTHER" id="PTHR33705:SF2">
    <property type="entry name" value="PHOSPHOCARRIER PROTEIN NPR"/>
    <property type="match status" value="1"/>
</dbReference>
<dbReference type="Gene3D" id="3.30.1340.10">
    <property type="entry name" value="HPr-like"/>
    <property type="match status" value="1"/>
</dbReference>
<dbReference type="InterPro" id="IPR050399">
    <property type="entry name" value="HPr"/>
</dbReference>
<keyword evidence="6" id="KW-1185">Reference proteome</keyword>
<dbReference type="NCBIfam" id="TIGR01003">
    <property type="entry name" value="PTS_HPr_family"/>
    <property type="match status" value="1"/>
</dbReference>
<keyword evidence="3" id="KW-0598">Phosphotransferase system</keyword>
<name>A0ABQ5NJL8_9BACI</name>
<evidence type="ECO:0000313" key="6">
    <source>
        <dbReference type="Proteomes" id="UP001065593"/>
    </source>
</evidence>
<evidence type="ECO:0000256" key="3">
    <source>
        <dbReference type="ARBA" id="ARBA00022683"/>
    </source>
</evidence>
<evidence type="ECO:0000256" key="2">
    <source>
        <dbReference type="ARBA" id="ARBA00022490"/>
    </source>
</evidence>
<dbReference type="Pfam" id="PF00381">
    <property type="entry name" value="PTS-HPr"/>
    <property type="match status" value="1"/>
</dbReference>
<organism evidence="5 6">
    <name type="scientific">Lysinibacillus piscis</name>
    <dbReference type="NCBI Taxonomy" id="2518931"/>
    <lineage>
        <taxon>Bacteria</taxon>
        <taxon>Bacillati</taxon>
        <taxon>Bacillota</taxon>
        <taxon>Bacilli</taxon>
        <taxon>Bacillales</taxon>
        <taxon>Bacillaceae</taxon>
        <taxon>Lysinibacillus</taxon>
    </lineage>
</organism>
<accession>A0ABQ5NJL8</accession>
<dbReference type="SUPFAM" id="SSF55594">
    <property type="entry name" value="HPr-like"/>
    <property type="match status" value="1"/>
</dbReference>
<dbReference type="RefSeq" id="WP_264988248.1">
    <property type="nucleotide sequence ID" value="NZ_BRZA01000002.1"/>
</dbReference>
<reference evidence="5" key="1">
    <citation type="submission" date="2022-08" db="EMBL/GenBank/DDBJ databases">
        <title>Draft genome sequence of Lysinibacillus sp. strain KH24.</title>
        <authorList>
            <person name="Kanbe H."/>
            <person name="Itoh H."/>
        </authorList>
    </citation>
    <scope>NUCLEOTIDE SEQUENCE</scope>
    <source>
        <strain evidence="5">KH24</strain>
    </source>
</reference>
<dbReference type="PROSITE" id="PS51350">
    <property type="entry name" value="PTS_HPR_DOM"/>
    <property type="match status" value="1"/>
</dbReference>
<dbReference type="PANTHER" id="PTHR33705">
    <property type="entry name" value="PHOSPHOCARRIER PROTEIN HPR"/>
    <property type="match status" value="1"/>
</dbReference>
<evidence type="ECO:0000259" key="4">
    <source>
        <dbReference type="PROSITE" id="PS51350"/>
    </source>
</evidence>
<comment type="subcellular location">
    <subcellularLocation>
        <location evidence="1">Cytoplasm</location>
    </subcellularLocation>
</comment>
<dbReference type="InterPro" id="IPR035895">
    <property type="entry name" value="HPr-like_sf"/>
</dbReference>
<keyword evidence="2" id="KW-0963">Cytoplasm</keyword>
<protein>
    <submittedName>
        <fullName evidence="5">Phosphocarrier protein HPr</fullName>
    </submittedName>
</protein>
<feature type="domain" description="HPr" evidence="4">
    <location>
        <begin position="1"/>
        <end position="88"/>
    </location>
</feature>
<gene>
    <name evidence="5" type="primary">ptsH_1</name>
    <name evidence="5" type="ORF">LYSBPC_16110</name>
</gene>
<evidence type="ECO:0000313" key="5">
    <source>
        <dbReference type="EMBL" id="GLC88484.1"/>
    </source>
</evidence>
<comment type="caution">
    <text evidence="5">The sequence shown here is derived from an EMBL/GenBank/DDBJ whole genome shotgun (WGS) entry which is preliminary data.</text>
</comment>
<dbReference type="Proteomes" id="UP001065593">
    <property type="component" value="Unassembled WGS sequence"/>
</dbReference>
<evidence type="ECO:0000256" key="1">
    <source>
        <dbReference type="ARBA" id="ARBA00004496"/>
    </source>
</evidence>
<dbReference type="InterPro" id="IPR000032">
    <property type="entry name" value="HPr-like"/>
</dbReference>
<dbReference type="CDD" id="cd00367">
    <property type="entry name" value="PTS-HPr_like"/>
    <property type="match status" value="1"/>
</dbReference>